<keyword evidence="1" id="KW-1133">Transmembrane helix</keyword>
<comment type="caution">
    <text evidence="2">The sequence shown here is derived from an EMBL/GenBank/DDBJ whole genome shotgun (WGS) entry which is preliminary data.</text>
</comment>
<dbReference type="RefSeq" id="WP_017021588.1">
    <property type="nucleotide sequence ID" value="NZ_CAWMPN010000004.1"/>
</dbReference>
<dbReference type="EMBL" id="MAJU01000004">
    <property type="protein sequence ID" value="OCH23317.1"/>
    <property type="molecule type" value="Genomic_DNA"/>
</dbReference>
<dbReference type="STRING" id="688.A6E04_05265"/>
<keyword evidence="1" id="KW-0812">Transmembrane</keyword>
<dbReference type="OrthoDB" id="5905222at2"/>
<protein>
    <submittedName>
        <fullName evidence="2">RHS repeat-associated core domain-containing protein</fullName>
    </submittedName>
</protein>
<proteinExistence type="predicted"/>
<evidence type="ECO:0000313" key="3">
    <source>
        <dbReference type="Proteomes" id="UP000093523"/>
    </source>
</evidence>
<dbReference type="NCBIfam" id="TIGR03696">
    <property type="entry name" value="Rhs_assc_core"/>
    <property type="match status" value="1"/>
</dbReference>
<evidence type="ECO:0000256" key="1">
    <source>
        <dbReference type="SAM" id="Phobius"/>
    </source>
</evidence>
<feature type="transmembrane region" description="Helical" evidence="1">
    <location>
        <begin position="143"/>
        <end position="166"/>
    </location>
</feature>
<organism evidence="2 3">
    <name type="scientific">Aliivibrio logei</name>
    <name type="common">Vibrio logei</name>
    <dbReference type="NCBI Taxonomy" id="688"/>
    <lineage>
        <taxon>Bacteria</taxon>
        <taxon>Pseudomonadati</taxon>
        <taxon>Pseudomonadota</taxon>
        <taxon>Gammaproteobacteria</taxon>
        <taxon>Vibrionales</taxon>
        <taxon>Vibrionaceae</taxon>
        <taxon>Aliivibrio</taxon>
    </lineage>
</organism>
<feature type="transmembrane region" description="Helical" evidence="1">
    <location>
        <begin position="178"/>
        <end position="200"/>
    </location>
</feature>
<reference evidence="2 3" key="1">
    <citation type="submission" date="2016-06" db="EMBL/GenBank/DDBJ databases">
        <authorList>
            <person name="Kjaerup R.B."/>
            <person name="Dalgaard T.S."/>
            <person name="Juul-Madsen H.R."/>
        </authorList>
    </citation>
    <scope>NUCLEOTIDE SEQUENCE [LARGE SCALE GENOMIC DNA]</scope>
    <source>
        <strain evidence="2 3">1S159</strain>
    </source>
</reference>
<name>A0A1B9P482_ALILO</name>
<dbReference type="Gene3D" id="2.180.10.10">
    <property type="entry name" value="RHS repeat-associated core"/>
    <property type="match status" value="1"/>
</dbReference>
<evidence type="ECO:0000313" key="2">
    <source>
        <dbReference type="EMBL" id="OCH23317.1"/>
    </source>
</evidence>
<feature type="transmembrane region" description="Helical" evidence="1">
    <location>
        <begin position="117"/>
        <end position="137"/>
    </location>
</feature>
<keyword evidence="1" id="KW-0472">Membrane</keyword>
<dbReference type="AlphaFoldDB" id="A0A1B9P482"/>
<dbReference type="InterPro" id="IPR006311">
    <property type="entry name" value="TAT_signal"/>
</dbReference>
<dbReference type="InterPro" id="IPR022385">
    <property type="entry name" value="Rhs_assc_core"/>
</dbReference>
<accession>A0A1B9P482</accession>
<dbReference type="Proteomes" id="UP000093523">
    <property type="component" value="Unassembled WGS sequence"/>
</dbReference>
<dbReference type="PROSITE" id="PS51318">
    <property type="entry name" value="TAT"/>
    <property type="match status" value="1"/>
</dbReference>
<sequence>MFTTLSRRNFLKQTACVSGATLWSYKAFPVNAMVFDKVLPLSIDLGQFGYHGHRLETHIGLYHTGNGYRVYDPLSQSFLQFDNLESPHGKGGINGYSYCINDPINQFDPTGEFNARGFFFGLFSFIVGVAVAVSAVVTGGATLVIALGVIGGVAGAVSGVLDMAVAGIDDSSNPATKGLKIASAAFGLAGAVAGGVKGIASTIKAGSGMSFAHKAWGSKTFIKITGFSNKNILGQISQAPTIKFAGLSADMVGVVGASMVMAATVQDDKKLKLWGSIIKFGGGVSKGIIKTVDNWNPKLVTSFTGKSFGKTKQSWIKSDKKFDMRVDWAKRGLSVSKDPWSITDQVIAQTQGNSSSSASEVTQSSSVFVSNSAAHSPQVINALQQGINQRQGFYSRFVDNTIGDGLLIGAA</sequence>
<gene>
    <name evidence="2" type="ORF">A6E04_05265</name>
</gene>